<dbReference type="SMART" id="SM00320">
    <property type="entry name" value="WD40"/>
    <property type="match status" value="2"/>
</dbReference>
<dbReference type="InterPro" id="IPR036322">
    <property type="entry name" value="WD40_repeat_dom_sf"/>
</dbReference>
<proteinExistence type="predicted"/>
<comment type="caution">
    <text evidence="1">The sequence shown here is derived from an EMBL/GenBank/DDBJ whole genome shotgun (WGS) entry which is preliminary data.</text>
</comment>
<reference evidence="1" key="1">
    <citation type="submission" date="2016-10" db="EMBL/GenBank/DDBJ databases">
        <authorList>
            <person name="Benchimol M."/>
            <person name="Almeida L.G."/>
            <person name="Vasconcelos A.T."/>
            <person name="Perreira-Neves A."/>
            <person name="Rosa I.A."/>
            <person name="Tasca T."/>
            <person name="Bogo M.R."/>
            <person name="de Souza W."/>
        </authorList>
    </citation>
    <scope>NUCLEOTIDE SEQUENCE [LARGE SCALE GENOMIC DNA]</scope>
    <source>
        <strain evidence="1">K</strain>
    </source>
</reference>
<dbReference type="AlphaFoldDB" id="A0A1J4J1D4"/>
<dbReference type="SUPFAM" id="SSF50978">
    <property type="entry name" value="WD40 repeat-like"/>
    <property type="match status" value="1"/>
</dbReference>
<organism evidence="1 2">
    <name type="scientific">Tritrichomonas foetus</name>
    <dbReference type="NCBI Taxonomy" id="1144522"/>
    <lineage>
        <taxon>Eukaryota</taxon>
        <taxon>Metamonada</taxon>
        <taxon>Parabasalia</taxon>
        <taxon>Tritrichomonadida</taxon>
        <taxon>Tritrichomonadidae</taxon>
        <taxon>Tritrichomonas</taxon>
    </lineage>
</organism>
<dbReference type="RefSeq" id="XP_068346489.1">
    <property type="nucleotide sequence ID" value="XM_068513161.1"/>
</dbReference>
<dbReference type="EMBL" id="MLAK01001410">
    <property type="protein sequence ID" value="OHS93352.1"/>
    <property type="molecule type" value="Genomic_DNA"/>
</dbReference>
<dbReference type="Proteomes" id="UP000179807">
    <property type="component" value="Unassembled WGS sequence"/>
</dbReference>
<keyword evidence="2" id="KW-1185">Reference proteome</keyword>
<name>A0A1J4J1D4_9EUKA</name>
<evidence type="ECO:0000313" key="2">
    <source>
        <dbReference type="Proteomes" id="UP000179807"/>
    </source>
</evidence>
<gene>
    <name evidence="1" type="ORF">TRFO_40367</name>
</gene>
<evidence type="ECO:0000313" key="1">
    <source>
        <dbReference type="EMBL" id="OHS93352.1"/>
    </source>
</evidence>
<dbReference type="GeneID" id="94847865"/>
<dbReference type="InterPro" id="IPR015943">
    <property type="entry name" value="WD40/YVTN_repeat-like_dom_sf"/>
</dbReference>
<dbReference type="Gene3D" id="2.130.10.10">
    <property type="entry name" value="YVTN repeat-like/Quinoprotein amine dehydrogenase"/>
    <property type="match status" value="1"/>
</dbReference>
<accession>A0A1J4J1D4</accession>
<dbReference type="OrthoDB" id="10532649at2759"/>
<protein>
    <submittedName>
        <fullName evidence="1">Uncharacterized protein</fullName>
    </submittedName>
</protein>
<dbReference type="InterPro" id="IPR001680">
    <property type="entry name" value="WD40_rpt"/>
</dbReference>
<sequence>MAIIQLDQQSIHQDEFDTNNFVYSFNDKHIIFGSRGDHATHLYTIATNFTRRLDKPQSSQEEYVSATTISDDSSVAATGYSKGSIVVWNLVENTSDARYKLIHQESITYLAFLGNNSRVVIADKNGLITLLSLVQSLTCELVLQTTVINLQKPLTTFESCYPDLIAFASEVGFSVLRVGRRIQVLLDRDNLKQPELCCALSIKDDTHRILVCNNSGVYLSDISDKGRPHKEIPLVMPAPILRCFIFNFQYFILLFNNCESYVFTDDGTIVKKFDNLPKVEESRHIQMFGNNLVFYKKREIIQIPLDLE</sequence>
<dbReference type="VEuPathDB" id="TrichDB:TRFO_40367"/>